<dbReference type="Proteomes" id="UP000298030">
    <property type="component" value="Unassembled WGS sequence"/>
</dbReference>
<dbReference type="InterPro" id="IPR001810">
    <property type="entry name" value="F-box_dom"/>
</dbReference>
<sequence length="557" mass="62863">MSLDSPFSEKLRKNHIAQPEEEAGIRAVIEHHRTIVRELDVQQKDIDQAIMALIRQKKAVRGIRDTHQKFIDDHQSLLSSVLHLPEDVLSKIFMESVPLEDQWPRIHPIVQISHVCRQWRDSALSNPMLWSALEVNNISLPKPRPRSEPDLQQFERRMRRLADMFSVLLSRAAGSPMTLSMRAEDPTAQHAMPAYGRSVLPVITVLRQNRWETTRLHLTPRHPDSPLLQLLQFDPRSYQSLRDLVIICSPESGSRVPGIVGHLNLHDLEQLSVLHLDLGHVNPLDIRIRWKTLTEIHLYTTLLAVDALRLMAQCPNLTRLTVGIFDTHPSSQSLYPPRSVTMPCLRSLRLIGETEGVLQSLVLPALSTFQIMEMSNHRLESAVPQWFRTYGAQLKRVAFNYDCIDVPALLSCFKYLSGAVSLEVGPSPKPADRDGGNEGEALSVAHRTILGALTVKRDDTGALIPVCPKLENLIVHAPDLKTEIGEWAELFASRRGSLQGAPTFLKAAQIRLPDPGYAEQVTVLSRYSGVYGELARRGVSTNRIEFLLEKDVRWADY</sequence>
<dbReference type="Pfam" id="PF12937">
    <property type="entry name" value="F-box-like"/>
    <property type="match status" value="1"/>
</dbReference>
<comment type="caution">
    <text evidence="2">The sequence shown here is derived from an EMBL/GenBank/DDBJ whole genome shotgun (WGS) entry which is preliminary data.</text>
</comment>
<accession>A0A4Y7SBR2</accession>
<dbReference type="Gene3D" id="1.20.1280.50">
    <property type="match status" value="1"/>
</dbReference>
<dbReference type="STRING" id="71717.A0A4Y7SBR2"/>
<evidence type="ECO:0000313" key="2">
    <source>
        <dbReference type="EMBL" id="TEB19019.1"/>
    </source>
</evidence>
<proteinExistence type="predicted"/>
<dbReference type="InterPro" id="IPR032675">
    <property type="entry name" value="LRR_dom_sf"/>
</dbReference>
<feature type="domain" description="F-box" evidence="1">
    <location>
        <begin position="82"/>
        <end position="131"/>
    </location>
</feature>
<dbReference type="AlphaFoldDB" id="A0A4Y7SBR2"/>
<gene>
    <name evidence="2" type="ORF">FA13DRAFT_1744817</name>
</gene>
<keyword evidence="3" id="KW-1185">Reference proteome</keyword>
<name>A0A4Y7SBR2_COPMI</name>
<dbReference type="PANTHER" id="PTHR38926:SF5">
    <property type="entry name" value="F-BOX AND LEUCINE-RICH REPEAT PROTEIN 6"/>
    <property type="match status" value="1"/>
</dbReference>
<dbReference type="PANTHER" id="PTHR38926">
    <property type="entry name" value="F-BOX DOMAIN CONTAINING PROTEIN, EXPRESSED"/>
    <property type="match status" value="1"/>
</dbReference>
<organism evidence="2 3">
    <name type="scientific">Coprinellus micaceus</name>
    <name type="common">Glistening ink-cap mushroom</name>
    <name type="synonym">Coprinus micaceus</name>
    <dbReference type="NCBI Taxonomy" id="71717"/>
    <lineage>
        <taxon>Eukaryota</taxon>
        <taxon>Fungi</taxon>
        <taxon>Dikarya</taxon>
        <taxon>Basidiomycota</taxon>
        <taxon>Agaricomycotina</taxon>
        <taxon>Agaricomycetes</taxon>
        <taxon>Agaricomycetidae</taxon>
        <taxon>Agaricales</taxon>
        <taxon>Agaricineae</taxon>
        <taxon>Psathyrellaceae</taxon>
        <taxon>Coprinellus</taxon>
    </lineage>
</organism>
<protein>
    <recommendedName>
        <fullName evidence="1">F-box domain-containing protein</fullName>
    </recommendedName>
</protein>
<dbReference type="EMBL" id="QPFP01000211">
    <property type="protein sequence ID" value="TEB19019.1"/>
    <property type="molecule type" value="Genomic_DNA"/>
</dbReference>
<evidence type="ECO:0000313" key="3">
    <source>
        <dbReference type="Proteomes" id="UP000298030"/>
    </source>
</evidence>
<evidence type="ECO:0000259" key="1">
    <source>
        <dbReference type="Pfam" id="PF12937"/>
    </source>
</evidence>
<dbReference type="Gene3D" id="3.80.10.10">
    <property type="entry name" value="Ribonuclease Inhibitor"/>
    <property type="match status" value="1"/>
</dbReference>
<dbReference type="OrthoDB" id="3046363at2759"/>
<reference evidence="2 3" key="1">
    <citation type="journal article" date="2019" name="Nat. Ecol. Evol.">
        <title>Megaphylogeny resolves global patterns of mushroom evolution.</title>
        <authorList>
            <person name="Varga T."/>
            <person name="Krizsan K."/>
            <person name="Foldi C."/>
            <person name="Dima B."/>
            <person name="Sanchez-Garcia M."/>
            <person name="Sanchez-Ramirez S."/>
            <person name="Szollosi G.J."/>
            <person name="Szarkandi J.G."/>
            <person name="Papp V."/>
            <person name="Albert L."/>
            <person name="Andreopoulos W."/>
            <person name="Angelini C."/>
            <person name="Antonin V."/>
            <person name="Barry K.W."/>
            <person name="Bougher N.L."/>
            <person name="Buchanan P."/>
            <person name="Buyck B."/>
            <person name="Bense V."/>
            <person name="Catcheside P."/>
            <person name="Chovatia M."/>
            <person name="Cooper J."/>
            <person name="Damon W."/>
            <person name="Desjardin D."/>
            <person name="Finy P."/>
            <person name="Geml J."/>
            <person name="Haridas S."/>
            <person name="Hughes K."/>
            <person name="Justo A."/>
            <person name="Karasinski D."/>
            <person name="Kautmanova I."/>
            <person name="Kiss B."/>
            <person name="Kocsube S."/>
            <person name="Kotiranta H."/>
            <person name="LaButti K.M."/>
            <person name="Lechner B.E."/>
            <person name="Liimatainen K."/>
            <person name="Lipzen A."/>
            <person name="Lukacs Z."/>
            <person name="Mihaltcheva S."/>
            <person name="Morgado L.N."/>
            <person name="Niskanen T."/>
            <person name="Noordeloos M.E."/>
            <person name="Ohm R.A."/>
            <person name="Ortiz-Santana B."/>
            <person name="Ovrebo C."/>
            <person name="Racz N."/>
            <person name="Riley R."/>
            <person name="Savchenko A."/>
            <person name="Shiryaev A."/>
            <person name="Soop K."/>
            <person name="Spirin V."/>
            <person name="Szebenyi C."/>
            <person name="Tomsovsky M."/>
            <person name="Tulloss R.E."/>
            <person name="Uehling J."/>
            <person name="Grigoriev I.V."/>
            <person name="Vagvolgyi C."/>
            <person name="Papp T."/>
            <person name="Martin F.M."/>
            <person name="Miettinen O."/>
            <person name="Hibbett D.S."/>
            <person name="Nagy L.G."/>
        </authorList>
    </citation>
    <scope>NUCLEOTIDE SEQUENCE [LARGE SCALE GENOMIC DNA]</scope>
    <source>
        <strain evidence="2 3">FP101781</strain>
    </source>
</reference>